<evidence type="ECO:0000313" key="1">
    <source>
        <dbReference type="EMBL" id="KHJ85439.1"/>
    </source>
</evidence>
<evidence type="ECO:0000313" key="2">
    <source>
        <dbReference type="Proteomes" id="UP000053660"/>
    </source>
</evidence>
<dbReference type="AlphaFoldDB" id="A0A0B1SKI0"/>
<accession>A0A0B1SKI0</accession>
<dbReference type="Proteomes" id="UP000053660">
    <property type="component" value="Unassembled WGS sequence"/>
</dbReference>
<dbReference type="OrthoDB" id="5871323at2759"/>
<organism evidence="1 2">
    <name type="scientific">Oesophagostomum dentatum</name>
    <name type="common">Nodular worm</name>
    <dbReference type="NCBI Taxonomy" id="61180"/>
    <lineage>
        <taxon>Eukaryota</taxon>
        <taxon>Metazoa</taxon>
        <taxon>Ecdysozoa</taxon>
        <taxon>Nematoda</taxon>
        <taxon>Chromadorea</taxon>
        <taxon>Rhabditida</taxon>
        <taxon>Rhabditina</taxon>
        <taxon>Rhabditomorpha</taxon>
        <taxon>Strongyloidea</taxon>
        <taxon>Strongylidae</taxon>
        <taxon>Oesophagostomum</taxon>
    </lineage>
</organism>
<dbReference type="EMBL" id="KN563906">
    <property type="protein sequence ID" value="KHJ85439.1"/>
    <property type="molecule type" value="Genomic_DNA"/>
</dbReference>
<feature type="non-terminal residue" evidence="1">
    <location>
        <position position="1"/>
    </location>
</feature>
<gene>
    <name evidence="1" type="ORF">OESDEN_14835</name>
</gene>
<proteinExistence type="predicted"/>
<keyword evidence="2" id="KW-1185">Reference proteome</keyword>
<reference evidence="1 2" key="1">
    <citation type="submission" date="2014-03" db="EMBL/GenBank/DDBJ databases">
        <title>Draft genome of the hookworm Oesophagostomum dentatum.</title>
        <authorList>
            <person name="Mitreva M."/>
        </authorList>
    </citation>
    <scope>NUCLEOTIDE SEQUENCE [LARGE SCALE GENOMIC DNA]</scope>
    <source>
        <strain evidence="1 2">OD-Hann</strain>
    </source>
</reference>
<protein>
    <submittedName>
        <fullName evidence="1">Uncharacterized protein</fullName>
    </submittedName>
</protein>
<name>A0A0B1SKI0_OESDE</name>
<sequence>ETTNEHRIAAGKNAVETTNTHEDASAALEQTAIMATPEDQHLIRKAMNSMKTIHFGTVELEKHNDLNIEITYQGEKEATKNEPVKLHFNVEIDPPNAK</sequence>